<evidence type="ECO:0000256" key="6">
    <source>
        <dbReference type="ARBA" id="ARBA00056447"/>
    </source>
</evidence>
<dbReference type="Gene3D" id="4.10.280.10">
    <property type="entry name" value="Helix-loop-helix DNA-binding domain"/>
    <property type="match status" value="1"/>
</dbReference>
<dbReference type="GO" id="GO:0090575">
    <property type="term" value="C:RNA polymerase II transcription regulator complex"/>
    <property type="evidence" value="ECO:0007669"/>
    <property type="project" value="TreeGrafter"/>
</dbReference>
<dbReference type="InterPro" id="IPR015660">
    <property type="entry name" value="MASH1/Ascl1a-like"/>
</dbReference>
<dbReference type="PANTHER" id="PTHR13935">
    <property type="entry name" value="ACHAETE-SCUTE TRANSCRIPTION FACTOR-RELATED"/>
    <property type="match status" value="1"/>
</dbReference>
<evidence type="ECO:0000256" key="7">
    <source>
        <dbReference type="ARBA" id="ARBA00074844"/>
    </source>
</evidence>
<evidence type="ECO:0000259" key="9">
    <source>
        <dbReference type="PROSITE" id="PS50888"/>
    </source>
</evidence>
<evidence type="ECO:0000256" key="2">
    <source>
        <dbReference type="ARBA" id="ARBA00023015"/>
    </source>
</evidence>
<dbReference type="AlphaFoldDB" id="A0A4S8J036"/>
<gene>
    <name evidence="10" type="ORF">C4D60_Mb10t26540</name>
</gene>
<sequence length="249" mass="28657">MGWPPEDMAAQDLHCEDHFVCCISKETDVSCQSLGFSSPPLEREIVDQDELHYYTLIAMDSTSSTKKLCHNAYERGRRKKINDLYVSLRALLPESDQSRKKNLSIPLTISRVLKYIPELQRQVERLQQRKEEILLALSRPEEQSHCGDSVVYRPMVSAACLSNREVMVQVCLLSSHFSISFSKILRLLKREGLHLVNASTYTTHDGRCFCSLHIEAREAFDTECRIFCDTLLKEIKEQAELGSRITWNM</sequence>
<keyword evidence="4" id="KW-0804">Transcription</keyword>
<keyword evidence="5" id="KW-0539">Nucleus</keyword>
<dbReference type="InterPro" id="IPR036638">
    <property type="entry name" value="HLH_DNA-bd_sf"/>
</dbReference>
<evidence type="ECO:0000256" key="3">
    <source>
        <dbReference type="ARBA" id="ARBA00023125"/>
    </source>
</evidence>
<evidence type="ECO:0000256" key="4">
    <source>
        <dbReference type="ARBA" id="ARBA00023163"/>
    </source>
</evidence>
<dbReference type="STRING" id="52838.A0A4S8J036"/>
<keyword evidence="2" id="KW-0805">Transcription regulation</keyword>
<accession>A0A4S8J036</accession>
<dbReference type="GO" id="GO:0000981">
    <property type="term" value="F:DNA-binding transcription factor activity, RNA polymerase II-specific"/>
    <property type="evidence" value="ECO:0007669"/>
    <property type="project" value="TreeGrafter"/>
</dbReference>
<dbReference type="PROSITE" id="PS50888">
    <property type="entry name" value="BHLH"/>
    <property type="match status" value="1"/>
</dbReference>
<comment type="function">
    <text evidence="6">Transcription activator that binds to the DNA motif 5'-CACGTGG-3' in the promoter of iron (Fe) deficiency-inducible genes as well as of genes involved in iron homeostasis, thus contributing to basal tolerance to iron deficiency, iron uptake from soil and iron transport, particularly during seed maturation and germination. Promotes the accumulation of mugineic acid family phytosiderophores (MAs). Required for ethylene-mediated signaling during iron deficiency responses. Improves growth and yield, especially in calcareous soil with low iron availability. Promotes iron concentration in shoots and grain.</text>
</comment>
<dbReference type="SMART" id="SM00353">
    <property type="entry name" value="HLH"/>
    <property type="match status" value="1"/>
</dbReference>
<evidence type="ECO:0000256" key="5">
    <source>
        <dbReference type="ARBA" id="ARBA00023242"/>
    </source>
</evidence>
<dbReference type="SUPFAM" id="SSF47459">
    <property type="entry name" value="HLH, helix-loop-helix DNA-binding domain"/>
    <property type="match status" value="1"/>
</dbReference>
<dbReference type="GO" id="GO:0000977">
    <property type="term" value="F:RNA polymerase II transcription regulatory region sequence-specific DNA binding"/>
    <property type="evidence" value="ECO:0007669"/>
    <property type="project" value="TreeGrafter"/>
</dbReference>
<evidence type="ECO:0000256" key="1">
    <source>
        <dbReference type="ARBA" id="ARBA00005510"/>
    </source>
</evidence>
<dbReference type="Pfam" id="PF00010">
    <property type="entry name" value="HLH"/>
    <property type="match status" value="1"/>
</dbReference>
<proteinExistence type="inferred from homology"/>
<feature type="coiled-coil region" evidence="8">
    <location>
        <begin position="109"/>
        <end position="136"/>
    </location>
</feature>
<organism evidence="10 11">
    <name type="scientific">Musa balbisiana</name>
    <name type="common">Banana</name>
    <dbReference type="NCBI Taxonomy" id="52838"/>
    <lineage>
        <taxon>Eukaryota</taxon>
        <taxon>Viridiplantae</taxon>
        <taxon>Streptophyta</taxon>
        <taxon>Embryophyta</taxon>
        <taxon>Tracheophyta</taxon>
        <taxon>Spermatophyta</taxon>
        <taxon>Magnoliopsida</taxon>
        <taxon>Liliopsida</taxon>
        <taxon>Zingiberales</taxon>
        <taxon>Musaceae</taxon>
        <taxon>Musa</taxon>
    </lineage>
</organism>
<dbReference type="EMBL" id="PYDT01000008">
    <property type="protein sequence ID" value="THU54575.1"/>
    <property type="molecule type" value="Genomic_DNA"/>
</dbReference>
<reference evidence="10 11" key="1">
    <citation type="journal article" date="2019" name="Nat. Plants">
        <title>Genome sequencing of Musa balbisiana reveals subgenome evolution and function divergence in polyploid bananas.</title>
        <authorList>
            <person name="Yao X."/>
        </authorList>
    </citation>
    <scope>NUCLEOTIDE SEQUENCE [LARGE SCALE GENOMIC DNA]</scope>
    <source>
        <strain evidence="11">cv. DH-PKW</strain>
        <tissue evidence="10">Leaves</tissue>
    </source>
</reference>
<comment type="caution">
    <text evidence="10">The sequence shown here is derived from an EMBL/GenBank/DDBJ whole genome shotgun (WGS) entry which is preliminary data.</text>
</comment>
<evidence type="ECO:0000313" key="11">
    <source>
        <dbReference type="Proteomes" id="UP000317650"/>
    </source>
</evidence>
<protein>
    <recommendedName>
        <fullName evidence="7">Protein IRON-RELATED TRANSCRIPTION FACTOR 2</fullName>
    </recommendedName>
</protein>
<keyword evidence="8" id="KW-0175">Coiled coil</keyword>
<dbReference type="Proteomes" id="UP000317650">
    <property type="component" value="Chromosome 10"/>
</dbReference>
<dbReference type="GO" id="GO:0046983">
    <property type="term" value="F:protein dimerization activity"/>
    <property type="evidence" value="ECO:0007669"/>
    <property type="project" value="InterPro"/>
</dbReference>
<dbReference type="PANTHER" id="PTHR13935:SF41">
    <property type="entry name" value="TRANSCRIPTION FACTOR ORG2-RELATED"/>
    <property type="match status" value="1"/>
</dbReference>
<dbReference type="GO" id="GO:0042594">
    <property type="term" value="P:response to starvation"/>
    <property type="evidence" value="ECO:0007669"/>
    <property type="project" value="UniProtKB-ARBA"/>
</dbReference>
<name>A0A4S8J036_MUSBA</name>
<evidence type="ECO:0000313" key="10">
    <source>
        <dbReference type="EMBL" id="THU54575.1"/>
    </source>
</evidence>
<comment type="similarity">
    <text evidence="1">Belongs to the bHLH protein family.</text>
</comment>
<evidence type="ECO:0000256" key="8">
    <source>
        <dbReference type="SAM" id="Coils"/>
    </source>
</evidence>
<feature type="domain" description="BHLH" evidence="9">
    <location>
        <begin position="65"/>
        <end position="119"/>
    </location>
</feature>
<keyword evidence="3" id="KW-0238">DNA-binding</keyword>
<keyword evidence="11" id="KW-1185">Reference proteome</keyword>
<dbReference type="InterPro" id="IPR011598">
    <property type="entry name" value="bHLH_dom"/>
</dbReference>
<dbReference type="FunFam" id="4.10.280.10:FF:000074">
    <property type="entry name" value="Transcription factor ORG2"/>
    <property type="match status" value="1"/>
</dbReference>